<reference evidence="1 2" key="1">
    <citation type="submission" date="2016-05" db="EMBL/GenBank/DDBJ databases">
        <title>Draft genome sequence of a porcine commensal Rothia nasimurium.</title>
        <authorList>
            <person name="Gaiser R.A."/>
            <person name="Van Baarlen P."/>
            <person name="Wells J.M."/>
        </authorList>
    </citation>
    <scope>NUCLEOTIDE SEQUENCE [LARGE SCALE GENOMIC DNA]</scope>
    <source>
        <strain evidence="1 2">PT-32</strain>
    </source>
</reference>
<gene>
    <name evidence="1" type="ORF">A7979_04385</name>
</gene>
<dbReference type="EMBL" id="LXWF01000040">
    <property type="protein sequence ID" value="ORC16552.1"/>
    <property type="molecule type" value="Genomic_DNA"/>
</dbReference>
<accession>A0A1Y1RP21</accession>
<organism evidence="1 2">
    <name type="scientific">Rothia nasimurium</name>
    <dbReference type="NCBI Taxonomy" id="85336"/>
    <lineage>
        <taxon>Bacteria</taxon>
        <taxon>Bacillati</taxon>
        <taxon>Actinomycetota</taxon>
        <taxon>Actinomycetes</taxon>
        <taxon>Micrococcales</taxon>
        <taxon>Micrococcaceae</taxon>
        <taxon>Rothia</taxon>
    </lineage>
</organism>
<keyword evidence="2" id="KW-1185">Reference proteome</keyword>
<proteinExistence type="predicted"/>
<sequence>MGDKQVSITDLEVWFSEPRLHKYRMYRSPEQAYQWNAHITKELLVDIGHFEILLRNAVDRALNHHERYGKHWFQNPALPLSTQAKKSVDKAVERATRRGTKPLEAGRVIAELPFDFWRYLFSKYYQATVWPKFVARLSRKVSRVEFERHLNFVYINRNRFSHHEPVIKGNHEEDMAYVQSLRTSIYFLASLISDRAALWIEQNPSVNEGVRKHPDANS</sequence>
<protein>
    <recommendedName>
        <fullName evidence="3">CAAX protease</fullName>
    </recommendedName>
</protein>
<dbReference type="Proteomes" id="UP000192359">
    <property type="component" value="Unassembled WGS sequence"/>
</dbReference>
<dbReference type="OrthoDB" id="3418622at2"/>
<dbReference type="AlphaFoldDB" id="A0A1Y1RP21"/>
<dbReference type="RefSeq" id="WP_083092127.1">
    <property type="nucleotide sequence ID" value="NZ_LXWF01000040.1"/>
</dbReference>
<name>A0A1Y1RP21_9MICC</name>
<evidence type="ECO:0000313" key="2">
    <source>
        <dbReference type="Proteomes" id="UP000192359"/>
    </source>
</evidence>
<evidence type="ECO:0008006" key="3">
    <source>
        <dbReference type="Google" id="ProtNLM"/>
    </source>
</evidence>
<evidence type="ECO:0000313" key="1">
    <source>
        <dbReference type="EMBL" id="ORC16552.1"/>
    </source>
</evidence>
<comment type="caution">
    <text evidence="1">The sequence shown here is derived from an EMBL/GenBank/DDBJ whole genome shotgun (WGS) entry which is preliminary data.</text>
</comment>